<feature type="domain" description="Multidrug resistance protein MdtA-like C-terminal permuted SH3" evidence="4">
    <location>
        <begin position="451"/>
        <end position="507"/>
    </location>
</feature>
<organism evidence="5 6">
    <name type="scientific">Candidatus Ryanbacteria bacterium RIFCSPLOWO2_02_FULL_45_11c</name>
    <dbReference type="NCBI Taxonomy" id="1802128"/>
    <lineage>
        <taxon>Bacteria</taxon>
        <taxon>Candidatus Ryaniibacteriota</taxon>
    </lineage>
</organism>
<comment type="caution">
    <text evidence="5">The sequence shown here is derived from an EMBL/GenBank/DDBJ whole genome shotgun (WGS) entry which is preliminary data.</text>
</comment>
<dbReference type="Gene3D" id="2.40.420.20">
    <property type="match status" value="1"/>
</dbReference>
<comment type="similarity">
    <text evidence="2">Belongs to the membrane fusion protein (MFP) (TC 8.A.1) family.</text>
</comment>
<dbReference type="Proteomes" id="UP000178186">
    <property type="component" value="Unassembled WGS sequence"/>
</dbReference>
<dbReference type="GO" id="GO:0030313">
    <property type="term" value="C:cell envelope"/>
    <property type="evidence" value="ECO:0007669"/>
    <property type="project" value="UniProtKB-SubCell"/>
</dbReference>
<dbReference type="PANTHER" id="PTHR32347">
    <property type="entry name" value="EFFLUX SYSTEM COMPONENT YKNX-RELATED"/>
    <property type="match status" value="1"/>
</dbReference>
<dbReference type="STRING" id="1802128.A3H64_02110"/>
<evidence type="ECO:0000256" key="3">
    <source>
        <dbReference type="ARBA" id="ARBA00023054"/>
    </source>
</evidence>
<dbReference type="Pfam" id="PF25967">
    <property type="entry name" value="RND-MFP_C"/>
    <property type="match status" value="1"/>
</dbReference>
<keyword evidence="3" id="KW-0175">Coiled coil</keyword>
<accession>A0A1G2GZ67</accession>
<evidence type="ECO:0000313" key="5">
    <source>
        <dbReference type="EMBL" id="OGZ55514.1"/>
    </source>
</evidence>
<dbReference type="Gene3D" id="2.40.50.100">
    <property type="match status" value="2"/>
</dbReference>
<evidence type="ECO:0000313" key="6">
    <source>
        <dbReference type="Proteomes" id="UP000178186"/>
    </source>
</evidence>
<dbReference type="InterPro" id="IPR058627">
    <property type="entry name" value="MdtA-like_C"/>
</dbReference>
<dbReference type="InterPro" id="IPR006143">
    <property type="entry name" value="RND_pump_MFP"/>
</dbReference>
<dbReference type="SUPFAM" id="SSF111369">
    <property type="entry name" value="HlyD-like secretion proteins"/>
    <property type="match status" value="1"/>
</dbReference>
<name>A0A1G2GZ67_9BACT</name>
<dbReference type="GO" id="GO:0016020">
    <property type="term" value="C:membrane"/>
    <property type="evidence" value="ECO:0007669"/>
    <property type="project" value="InterPro"/>
</dbReference>
<evidence type="ECO:0000259" key="4">
    <source>
        <dbReference type="Pfam" id="PF25967"/>
    </source>
</evidence>
<dbReference type="NCBIfam" id="TIGR01730">
    <property type="entry name" value="RND_mfp"/>
    <property type="match status" value="1"/>
</dbReference>
<dbReference type="EMBL" id="MHNY01000027">
    <property type="protein sequence ID" value="OGZ55514.1"/>
    <property type="molecule type" value="Genomic_DNA"/>
</dbReference>
<sequence length="512" mass="54213">MKKLVLVICAALVMGVSAWFFVLRENGNGCETFVVEPGDFIQQISTAGTVVSADSVELGFAQSGRVARTYVEVGNNVMAGAVLAELENGDLQATILQKKAALETTKSDLVSLQEGSRPEEIAVLEATIESDKVALDQARQAVVNALRDAYTKSDDAVHNKIDQFILNSRTSNADIAFLLPDMQLESALESGRVAMERTLMEWKEKNASLTTGSDLSQMVMYAQGALGQVSALLADANSALGKAVTSQSVSGASLASWTTDVATARTTINTTSSALTTSVTTQRGVAATLEKDTRSLTLEKAGATEADIAAQTARVQSAEAEVVNAQAQFGKTIIRAPFSGVVTKVDVRAGESVSLGSPLVSLISRKTFQIESYVPEIHVALLRVGNPVAVLLDAYGADVVFPGTVVSIDPGETMRDGISTYRAVLAFTEQDSRIKSGMTANITITTEQKSDVISVPQGVVTNRNGIKYVSLKKGDSLEEREVTTGMVSSLGYVEIISGLSRGDEVVLKLAEE</sequence>
<reference evidence="5 6" key="1">
    <citation type="journal article" date="2016" name="Nat. Commun.">
        <title>Thousands of microbial genomes shed light on interconnected biogeochemical processes in an aquifer system.</title>
        <authorList>
            <person name="Anantharaman K."/>
            <person name="Brown C.T."/>
            <person name="Hug L.A."/>
            <person name="Sharon I."/>
            <person name="Castelle C.J."/>
            <person name="Probst A.J."/>
            <person name="Thomas B.C."/>
            <person name="Singh A."/>
            <person name="Wilkins M.J."/>
            <person name="Karaoz U."/>
            <person name="Brodie E.L."/>
            <person name="Williams K.H."/>
            <person name="Hubbard S.S."/>
            <person name="Banfield J.F."/>
        </authorList>
    </citation>
    <scope>NUCLEOTIDE SEQUENCE [LARGE SCALE GENOMIC DNA]</scope>
</reference>
<gene>
    <name evidence="5" type="ORF">A3H64_02110</name>
</gene>
<dbReference type="PANTHER" id="PTHR32347:SF23">
    <property type="entry name" value="BLL5650 PROTEIN"/>
    <property type="match status" value="1"/>
</dbReference>
<dbReference type="AlphaFoldDB" id="A0A1G2GZ67"/>
<evidence type="ECO:0000256" key="1">
    <source>
        <dbReference type="ARBA" id="ARBA00004196"/>
    </source>
</evidence>
<dbReference type="GO" id="GO:0022857">
    <property type="term" value="F:transmembrane transporter activity"/>
    <property type="evidence" value="ECO:0007669"/>
    <property type="project" value="InterPro"/>
</dbReference>
<protein>
    <recommendedName>
        <fullName evidence="4">Multidrug resistance protein MdtA-like C-terminal permuted SH3 domain-containing protein</fullName>
    </recommendedName>
</protein>
<dbReference type="Gene3D" id="2.40.30.170">
    <property type="match status" value="1"/>
</dbReference>
<proteinExistence type="inferred from homology"/>
<evidence type="ECO:0000256" key="2">
    <source>
        <dbReference type="ARBA" id="ARBA00009477"/>
    </source>
</evidence>
<comment type="subcellular location">
    <subcellularLocation>
        <location evidence="1">Cell envelope</location>
    </subcellularLocation>
</comment>
<dbReference type="InterPro" id="IPR050465">
    <property type="entry name" value="UPF0194_transport"/>
</dbReference>